<dbReference type="PANTHER" id="PTHR11188:SF17">
    <property type="entry name" value="FI21816P1"/>
    <property type="match status" value="1"/>
</dbReference>
<accession>A0A8H7UP73</accession>
<dbReference type="GO" id="GO:0005737">
    <property type="term" value="C:cytoplasm"/>
    <property type="evidence" value="ECO:0007669"/>
    <property type="project" value="TreeGrafter"/>
</dbReference>
<dbReference type="AlphaFoldDB" id="A0A8H7UP73"/>
<evidence type="ECO:0000313" key="3">
    <source>
        <dbReference type="Proteomes" id="UP000603453"/>
    </source>
</evidence>
<dbReference type="Gene3D" id="2.60.40.640">
    <property type="match status" value="2"/>
</dbReference>
<protein>
    <recommendedName>
        <fullName evidence="1">Arrestin C-terminal-like domain-containing protein</fullName>
    </recommendedName>
</protein>
<dbReference type="PANTHER" id="PTHR11188">
    <property type="entry name" value="ARRESTIN DOMAIN CONTAINING PROTEIN"/>
    <property type="match status" value="1"/>
</dbReference>
<evidence type="ECO:0000313" key="2">
    <source>
        <dbReference type="EMBL" id="KAG2193386.1"/>
    </source>
</evidence>
<comment type="caution">
    <text evidence="2">The sequence shown here is derived from an EMBL/GenBank/DDBJ whole genome shotgun (WGS) entry which is preliminary data.</text>
</comment>
<evidence type="ECO:0000259" key="1">
    <source>
        <dbReference type="SMART" id="SM01017"/>
    </source>
</evidence>
<dbReference type="InterPro" id="IPR014752">
    <property type="entry name" value="Arrestin-like_C"/>
</dbReference>
<dbReference type="OrthoDB" id="2333384at2759"/>
<keyword evidence="3" id="KW-1185">Reference proteome</keyword>
<dbReference type="SMART" id="SM01017">
    <property type="entry name" value="Arrestin_C"/>
    <property type="match status" value="1"/>
</dbReference>
<gene>
    <name evidence="2" type="ORF">INT47_007678</name>
</gene>
<proteinExistence type="predicted"/>
<dbReference type="InterPro" id="IPR014756">
    <property type="entry name" value="Ig_E-set"/>
</dbReference>
<organism evidence="2 3">
    <name type="scientific">Mucor saturninus</name>
    <dbReference type="NCBI Taxonomy" id="64648"/>
    <lineage>
        <taxon>Eukaryota</taxon>
        <taxon>Fungi</taxon>
        <taxon>Fungi incertae sedis</taxon>
        <taxon>Mucoromycota</taxon>
        <taxon>Mucoromycotina</taxon>
        <taxon>Mucoromycetes</taxon>
        <taxon>Mucorales</taxon>
        <taxon>Mucorineae</taxon>
        <taxon>Mucoraceae</taxon>
        <taxon>Mucor</taxon>
    </lineage>
</organism>
<dbReference type="GO" id="GO:0015031">
    <property type="term" value="P:protein transport"/>
    <property type="evidence" value="ECO:0007669"/>
    <property type="project" value="TreeGrafter"/>
</dbReference>
<dbReference type="SUPFAM" id="SSF81296">
    <property type="entry name" value="E set domains"/>
    <property type="match status" value="1"/>
</dbReference>
<name>A0A8H7UP73_9FUNG</name>
<dbReference type="EMBL" id="JAEPRD010000235">
    <property type="protein sequence ID" value="KAG2193386.1"/>
    <property type="molecule type" value="Genomic_DNA"/>
</dbReference>
<dbReference type="InterPro" id="IPR011022">
    <property type="entry name" value="Arrestin_C-like"/>
</dbReference>
<dbReference type="Proteomes" id="UP000603453">
    <property type="component" value="Unassembled WGS sequence"/>
</dbReference>
<reference evidence="2" key="1">
    <citation type="submission" date="2020-12" db="EMBL/GenBank/DDBJ databases">
        <title>Metabolic potential, ecology and presence of endohyphal bacteria is reflected in genomic diversity of Mucoromycotina.</title>
        <authorList>
            <person name="Muszewska A."/>
            <person name="Okrasinska A."/>
            <person name="Steczkiewicz K."/>
            <person name="Drgas O."/>
            <person name="Orlowska M."/>
            <person name="Perlinska-Lenart U."/>
            <person name="Aleksandrzak-Piekarczyk T."/>
            <person name="Szatraj K."/>
            <person name="Zielenkiewicz U."/>
            <person name="Pilsyk S."/>
            <person name="Malc E."/>
            <person name="Mieczkowski P."/>
            <person name="Kruszewska J.S."/>
            <person name="Biernat P."/>
            <person name="Pawlowska J."/>
        </authorList>
    </citation>
    <scope>NUCLEOTIDE SEQUENCE</scope>
    <source>
        <strain evidence="2">WA0000017839</strain>
    </source>
</reference>
<dbReference type="Pfam" id="PF02752">
    <property type="entry name" value="Arrestin_C"/>
    <property type="match status" value="1"/>
</dbReference>
<feature type="domain" description="Arrestin C-terminal-like" evidence="1">
    <location>
        <begin position="166"/>
        <end position="310"/>
    </location>
</feature>
<sequence length="368" mass="41233">MNSSDCSLTIELLPEFGWSIHGQPIYGPGSVFQGFVKLNMHTRLPVERVRLAFYATEAIPSLEFALNVSRFSKKTLFSIQNTLWDSKEVDHLDPDVDYSFPFTIQMPMIQFPPSIDHRKYQSVFQLIAIVDTPTLDTPTIKSVMPVTCMPFVETSLLKMPLKMHAQKGDLSGYVRMGAQEFVPGDHIPISLHVESSKKKRSSSVGGMEYVTVRLELVQTMSFIEGSNDIPDQTKTVASTTSNLLLVKGVSDADFEIKIPVDITPTFDYGKLVNVSYKLQVSVDQKGPLGGIWSLSVNWEDIHITIGTLGYGIRTSNELKLYTEFEAETPTTMITATPTPKFMKNIEYEDALPLYEDSKLPTYEHATIL</sequence>
<dbReference type="InterPro" id="IPR050357">
    <property type="entry name" value="Arrestin_domain-protein"/>
</dbReference>